<evidence type="ECO:0008006" key="3">
    <source>
        <dbReference type="Google" id="ProtNLM"/>
    </source>
</evidence>
<dbReference type="Pfam" id="PF11950">
    <property type="entry name" value="DUF3467"/>
    <property type="match status" value="1"/>
</dbReference>
<dbReference type="AlphaFoldDB" id="A0A3B1D6F1"/>
<sequence length="120" mass="13390">MTENKNEAGAKKQTVKQTTEGAGTEDVSIPLDRSNMVSGYANICLVMNTPEELILDFGLNTNPPQSNETPITISQRVILNYSHAQRLLQMLSMVVQRQQQAMKESIEQQQKQQSESTPPN</sequence>
<dbReference type="InterPro" id="IPR021857">
    <property type="entry name" value="DUF3467"/>
</dbReference>
<name>A0A3B1D6F1_9ZZZZ</name>
<dbReference type="EMBL" id="UOGL01000210">
    <property type="protein sequence ID" value="VAX38476.1"/>
    <property type="molecule type" value="Genomic_DNA"/>
</dbReference>
<feature type="region of interest" description="Disordered" evidence="1">
    <location>
        <begin position="1"/>
        <end position="29"/>
    </location>
</feature>
<feature type="compositionally biased region" description="Low complexity" evidence="1">
    <location>
        <begin position="107"/>
        <end position="120"/>
    </location>
</feature>
<reference evidence="2" key="1">
    <citation type="submission" date="2018-06" db="EMBL/GenBank/DDBJ databases">
        <authorList>
            <person name="Zhirakovskaya E."/>
        </authorList>
    </citation>
    <scope>NUCLEOTIDE SEQUENCE</scope>
</reference>
<protein>
    <recommendedName>
        <fullName evidence="3">DUF3467 domain-containing protein</fullName>
    </recommendedName>
</protein>
<organism evidence="2">
    <name type="scientific">hydrothermal vent metagenome</name>
    <dbReference type="NCBI Taxonomy" id="652676"/>
    <lineage>
        <taxon>unclassified sequences</taxon>
        <taxon>metagenomes</taxon>
        <taxon>ecological metagenomes</taxon>
    </lineage>
</organism>
<evidence type="ECO:0000256" key="1">
    <source>
        <dbReference type="SAM" id="MobiDB-lite"/>
    </source>
</evidence>
<feature type="region of interest" description="Disordered" evidence="1">
    <location>
        <begin position="98"/>
        <end position="120"/>
    </location>
</feature>
<evidence type="ECO:0000313" key="2">
    <source>
        <dbReference type="EMBL" id="VAX38476.1"/>
    </source>
</evidence>
<proteinExistence type="predicted"/>
<feature type="compositionally biased region" description="Basic and acidic residues" evidence="1">
    <location>
        <begin position="1"/>
        <end position="10"/>
    </location>
</feature>
<accession>A0A3B1D6F1</accession>
<gene>
    <name evidence="2" type="ORF">MNBD_PLANCTO02-2398</name>
</gene>